<feature type="compositionally biased region" description="Basic and acidic residues" evidence="30">
    <location>
        <begin position="1979"/>
        <end position="2003"/>
    </location>
</feature>
<evidence type="ECO:0000256" key="18">
    <source>
        <dbReference type="ARBA" id="ARBA00022870"/>
    </source>
</evidence>
<feature type="compositionally biased region" description="Pro residues" evidence="30">
    <location>
        <begin position="522"/>
        <end position="534"/>
    </location>
</feature>
<dbReference type="Pfam" id="PF05411">
    <property type="entry name" value="Peptidase_C32"/>
    <property type="match status" value="1"/>
</dbReference>
<dbReference type="GO" id="GO:0003968">
    <property type="term" value="F:RNA-directed RNA polymerase activity"/>
    <property type="evidence" value="ECO:0007669"/>
    <property type="project" value="UniProtKB-KW"/>
</dbReference>
<dbReference type="CDD" id="cd21405">
    <property type="entry name" value="ZBD_av_Nsp10-like"/>
    <property type="match status" value="1"/>
</dbReference>
<comment type="catalytic activity">
    <reaction evidence="27">
        <text>ATP + H2O = ADP + phosphate + H(+)</text>
        <dbReference type="Rhea" id="RHEA:13065"/>
        <dbReference type="ChEBI" id="CHEBI:15377"/>
        <dbReference type="ChEBI" id="CHEBI:15378"/>
        <dbReference type="ChEBI" id="CHEBI:30616"/>
        <dbReference type="ChEBI" id="CHEBI:43474"/>
        <dbReference type="ChEBI" id="CHEBI:456216"/>
        <dbReference type="EC" id="3.6.4.12"/>
    </reaction>
</comment>
<evidence type="ECO:0000256" key="13">
    <source>
        <dbReference type="ARBA" id="ARBA00022801"/>
    </source>
</evidence>
<evidence type="ECO:0000256" key="5">
    <source>
        <dbReference type="ARBA" id="ARBA00022670"/>
    </source>
</evidence>
<feature type="transmembrane region" description="Helical" evidence="31">
    <location>
        <begin position="1285"/>
        <end position="1310"/>
    </location>
</feature>
<feature type="transmembrane region" description="Helical" evidence="31">
    <location>
        <begin position="1687"/>
        <end position="1708"/>
    </location>
</feature>
<dbReference type="Pfam" id="PF16749">
    <property type="entry name" value="Arteri_nsp7a"/>
    <property type="match status" value="1"/>
</dbReference>
<evidence type="ECO:0000256" key="22">
    <source>
        <dbReference type="ARBA" id="ARBA00023200"/>
    </source>
</evidence>
<dbReference type="InterPro" id="IPR009003">
    <property type="entry name" value="Peptidase_S1_PA"/>
</dbReference>
<dbReference type="InterPro" id="IPR001205">
    <property type="entry name" value="RNA-dir_pol_C"/>
</dbReference>
<dbReference type="InterPro" id="IPR008760">
    <property type="entry name" value="EAV_peptidase_S32"/>
</dbReference>
<comment type="subcellular location">
    <subcellularLocation>
        <location evidence="2">Host cytoplasm</location>
        <location evidence="2">Host perinuclear region</location>
    </subcellularLocation>
    <subcellularLocation>
        <location evidence="1">Host membrane</location>
        <topology evidence="1">Multi-pass membrane protein</topology>
    </subcellularLocation>
</comment>
<dbReference type="Pfam" id="PF05579">
    <property type="entry name" value="Peptidase_S32"/>
    <property type="match status" value="1"/>
</dbReference>
<feature type="transmembrane region" description="Helical" evidence="31">
    <location>
        <begin position="1316"/>
        <end position="1343"/>
    </location>
</feature>
<feature type="domain" description="(+)RNA virus helicase C-terminal" evidence="37">
    <location>
        <begin position="2845"/>
        <end position="3135"/>
    </location>
</feature>
<evidence type="ECO:0000256" key="30">
    <source>
        <dbReference type="SAM" id="MobiDB-lite"/>
    </source>
</evidence>
<dbReference type="InterPro" id="IPR044348">
    <property type="entry name" value="NSP10_1B_Av"/>
</dbReference>
<feature type="active site" evidence="29">
    <location>
        <position position="3323"/>
    </location>
</feature>
<dbReference type="SUPFAM" id="SSF56672">
    <property type="entry name" value="DNA/RNA polymerases"/>
    <property type="match status" value="1"/>
</dbReference>
<keyword evidence="6" id="KW-0808">Transferase</keyword>
<dbReference type="CDD" id="cd17937">
    <property type="entry name" value="DEXXYc_viral_SF1-N"/>
    <property type="match status" value="1"/>
</dbReference>
<feature type="domain" description="AV-Nsp11N/CoV-Nsp15M" evidence="40">
    <location>
        <begin position="3179"/>
        <end position="3275"/>
    </location>
</feature>
<keyword evidence="17" id="KW-0067">ATP-binding</keyword>
<feature type="domain" description="AV ZBD" evidence="36">
    <location>
        <begin position="2732"/>
        <end position="2798"/>
    </location>
</feature>
<evidence type="ECO:0000256" key="1">
    <source>
        <dbReference type="ARBA" id="ARBA00004301"/>
    </source>
</evidence>
<feature type="domain" description="Peptidase C33" evidence="34">
    <location>
        <begin position="589"/>
        <end position="692"/>
    </location>
</feature>
<dbReference type="RefSeq" id="YP_009121772.1">
    <property type="nucleotide sequence ID" value="NC_026509.1"/>
</dbReference>
<evidence type="ECO:0000256" key="26">
    <source>
        <dbReference type="ARBA" id="ARBA00047984"/>
    </source>
</evidence>
<feature type="transmembrane region" description="Helical" evidence="31">
    <location>
        <begin position="1639"/>
        <end position="1658"/>
    </location>
</feature>
<evidence type="ECO:0000256" key="28">
    <source>
        <dbReference type="PROSITE-ProRule" id="PRU00985"/>
    </source>
</evidence>
<feature type="transmembrane region" description="Helical" evidence="31">
    <location>
        <begin position="891"/>
        <end position="915"/>
    </location>
</feature>
<evidence type="ECO:0000256" key="6">
    <source>
        <dbReference type="ARBA" id="ARBA00022679"/>
    </source>
</evidence>
<keyword evidence="20 31" id="KW-1133">Transmembrane helix</keyword>
<keyword evidence="11" id="KW-0688">Ribosomal frameshifting</keyword>
<dbReference type="InterPro" id="IPR038154">
    <property type="entry name" value="AV_PCPbeta_sf"/>
</dbReference>
<feature type="transmembrane region" description="Helical" evidence="31">
    <location>
        <begin position="1350"/>
        <end position="1371"/>
    </location>
</feature>
<dbReference type="GO" id="GO:0075523">
    <property type="term" value="P:viral translational frameshifting"/>
    <property type="evidence" value="ECO:0007669"/>
    <property type="project" value="UniProtKB-KW"/>
</dbReference>
<dbReference type="GO" id="GO:0008270">
    <property type="term" value="F:zinc ion binding"/>
    <property type="evidence" value="ECO:0007669"/>
    <property type="project" value="UniProtKB-KW"/>
</dbReference>
<evidence type="ECO:0000256" key="15">
    <source>
        <dbReference type="ARBA" id="ARBA00022807"/>
    </source>
</evidence>
<dbReference type="InterPro" id="IPR031932">
    <property type="entry name" value="Arteri_nsp7a"/>
</dbReference>
<dbReference type="InterPro" id="IPR043504">
    <property type="entry name" value="Peptidase_S1_PA_chymotrypsin"/>
</dbReference>
<keyword evidence="12 28" id="KW-0863">Zinc-finger</keyword>
<keyword evidence="15" id="KW-0788">Thiol protease</keyword>
<keyword evidence="16" id="KW-0862">Zinc</keyword>
<dbReference type="GO" id="GO:0004252">
    <property type="term" value="F:serine-type endopeptidase activity"/>
    <property type="evidence" value="ECO:0007669"/>
    <property type="project" value="InterPro"/>
</dbReference>
<dbReference type="CDD" id="cd21160">
    <property type="entry name" value="NendoU_av_Nsp11-like"/>
    <property type="match status" value="1"/>
</dbReference>
<dbReference type="InterPro" id="IPR027351">
    <property type="entry name" value="(+)RNA_virus_helicase_core_dom"/>
</dbReference>
<feature type="active site" evidence="29">
    <location>
        <position position="3308"/>
    </location>
</feature>
<dbReference type="GO" id="GO:0039694">
    <property type="term" value="P:viral RNA genome replication"/>
    <property type="evidence" value="ECO:0007669"/>
    <property type="project" value="InterPro"/>
</dbReference>
<dbReference type="PROSITE" id="PS51652">
    <property type="entry name" value="AV_ZBD"/>
    <property type="match status" value="1"/>
</dbReference>
<feature type="domain" description="Peptidase S32" evidence="33">
    <location>
        <begin position="1442"/>
        <end position="1642"/>
    </location>
</feature>
<dbReference type="InterPro" id="IPR044314">
    <property type="entry name" value="NSP11_NendoU_Av"/>
</dbReference>
<evidence type="ECO:0000256" key="3">
    <source>
        <dbReference type="ARBA" id="ARBA00022087"/>
    </source>
</evidence>
<dbReference type="CDD" id="cd23189">
    <property type="entry name" value="Arteriviridae_RdRp"/>
    <property type="match status" value="1"/>
</dbReference>
<organism evidence="41 42">
    <name type="scientific">DeBrazza's monkey arterivirus</name>
    <dbReference type="NCBI Taxonomy" id="1965063"/>
    <lineage>
        <taxon>Viruses</taxon>
        <taxon>Riboviria</taxon>
        <taxon>Orthornavirae</taxon>
        <taxon>Pisuviricota</taxon>
        <taxon>Pisoniviricetes</taxon>
        <taxon>Nidovirales</taxon>
        <taxon>Arnidovirineae</taxon>
        <taxon>Arteriviridae</taxon>
        <taxon>Simarterivirinae</taxon>
        <taxon>Iotaarterivirus</taxon>
        <taxon>Debiartevirus</taxon>
        <taxon>Iotaarterivirus debrazmo</taxon>
    </lineage>
</organism>
<dbReference type="GO" id="GO:0006351">
    <property type="term" value="P:DNA-templated transcription"/>
    <property type="evidence" value="ECO:0007669"/>
    <property type="project" value="InterPro"/>
</dbReference>
<feature type="domain" description="NendoU" evidence="39">
    <location>
        <begin position="3277"/>
        <end position="3399"/>
    </location>
</feature>
<feature type="domain" description="RdRp catalytic" evidence="32">
    <location>
        <begin position="2475"/>
        <end position="2609"/>
    </location>
</feature>
<dbReference type="GO" id="GO:0005524">
    <property type="term" value="F:ATP binding"/>
    <property type="evidence" value="ECO:0007669"/>
    <property type="project" value="UniProtKB-KW"/>
</dbReference>
<evidence type="ECO:0000256" key="21">
    <source>
        <dbReference type="ARBA" id="ARBA00023136"/>
    </source>
</evidence>
<comment type="catalytic activity">
    <reaction evidence="24">
        <text>uridylyl-uridylyl-ribonucleotide-RNA = a 3'-end uridylyl-2',3'-cyclophospho-uridine-RNA + a 5'-end dephospho-ribonucleoside-RNA</text>
        <dbReference type="Rhea" id="RHEA:67732"/>
        <dbReference type="Rhea" id="RHEA-COMP:13936"/>
        <dbReference type="Rhea" id="RHEA-COMP:17334"/>
        <dbReference type="Rhea" id="RHEA-COMP:17335"/>
        <dbReference type="ChEBI" id="CHEBI:138284"/>
        <dbReference type="ChEBI" id="CHEBI:173079"/>
        <dbReference type="ChEBI" id="CHEBI:173080"/>
    </reaction>
</comment>
<dbReference type="CDD" id="cd21166">
    <property type="entry name" value="NTD_av_Nsp11-like"/>
    <property type="match status" value="1"/>
</dbReference>
<dbReference type="GO" id="GO:0033644">
    <property type="term" value="C:host cell membrane"/>
    <property type="evidence" value="ECO:0007669"/>
    <property type="project" value="UniProtKB-SubCell"/>
</dbReference>
<evidence type="ECO:0000256" key="31">
    <source>
        <dbReference type="SAM" id="Phobius"/>
    </source>
</evidence>
<dbReference type="GO" id="GO:0008234">
    <property type="term" value="F:cysteine-type peptidase activity"/>
    <property type="evidence" value="ECO:0007669"/>
    <property type="project" value="UniProtKB-KW"/>
</dbReference>
<dbReference type="GO" id="GO:0004540">
    <property type="term" value="F:RNA nuclease activity"/>
    <property type="evidence" value="ECO:0007669"/>
    <property type="project" value="UniProtKB-ARBA"/>
</dbReference>
<dbReference type="GO" id="GO:0004519">
    <property type="term" value="F:endonuclease activity"/>
    <property type="evidence" value="ECO:0007669"/>
    <property type="project" value="UniProtKB-UniRule"/>
</dbReference>
<evidence type="ECO:0000256" key="4">
    <source>
        <dbReference type="ARBA" id="ARBA00022484"/>
    </source>
</evidence>
<dbReference type="PROSITE" id="PS51493">
    <property type="entry name" value="AV_NSP4_PRO"/>
    <property type="match status" value="1"/>
</dbReference>
<keyword evidence="19" id="KW-0693">Viral RNA replication</keyword>
<evidence type="ECO:0000256" key="20">
    <source>
        <dbReference type="ARBA" id="ARBA00022989"/>
    </source>
</evidence>
<dbReference type="InterPro" id="IPR046440">
    <property type="entry name" value="AV_NSP11N_COV_NSP15M"/>
</dbReference>
<dbReference type="SUPFAM" id="SSF52540">
    <property type="entry name" value="P-loop containing nucleoside triphosphate hydrolases"/>
    <property type="match status" value="1"/>
</dbReference>
<dbReference type="InterPro" id="IPR043502">
    <property type="entry name" value="DNA/RNA_pol_sf"/>
</dbReference>
<dbReference type="GO" id="GO:0019082">
    <property type="term" value="P:viral protein processing"/>
    <property type="evidence" value="ECO:0007669"/>
    <property type="project" value="InterPro"/>
</dbReference>
<dbReference type="Proteomes" id="UP000171565">
    <property type="component" value="Segment"/>
</dbReference>
<keyword evidence="29" id="KW-0540">Nuclease</keyword>
<keyword evidence="9" id="KW-0479">Metal-binding</keyword>
<dbReference type="InterPro" id="IPR025773">
    <property type="entry name" value="AV_PCPbeta"/>
</dbReference>
<dbReference type="InterPro" id="IPR037227">
    <property type="entry name" value="EndoU-like"/>
</dbReference>
<evidence type="ECO:0000256" key="10">
    <source>
        <dbReference type="ARBA" id="ARBA00022741"/>
    </source>
</evidence>
<dbReference type="GO" id="GO:0003723">
    <property type="term" value="F:RNA binding"/>
    <property type="evidence" value="ECO:0007669"/>
    <property type="project" value="InterPro"/>
</dbReference>
<keyword evidence="8" id="KW-0548">Nucleotidyltransferase</keyword>
<dbReference type="Pfam" id="PF22049">
    <property type="entry name" value="PRRSV-NSP11_N"/>
    <property type="match status" value="1"/>
</dbReference>
<feature type="region of interest" description="Disordered" evidence="30">
    <location>
        <begin position="1976"/>
        <end position="2003"/>
    </location>
</feature>
<evidence type="ECO:0000256" key="27">
    <source>
        <dbReference type="ARBA" id="ARBA00047995"/>
    </source>
</evidence>
<dbReference type="CDD" id="cd21410">
    <property type="entry name" value="1B_av_Nsp10-like"/>
    <property type="match status" value="1"/>
</dbReference>
<evidence type="ECO:0000259" key="39">
    <source>
        <dbReference type="PROSITE" id="PS51958"/>
    </source>
</evidence>
<protein>
    <recommendedName>
        <fullName evidence="3">Replicase polyprotein 1ab</fullName>
    </recommendedName>
    <alternativeName>
        <fullName evidence="25">ORF1ab polyprotein</fullName>
    </alternativeName>
</protein>
<comment type="catalytic activity">
    <reaction evidence="26">
        <text>ATP + H2O = ADP + phosphate + H(+)</text>
        <dbReference type="Rhea" id="RHEA:13065"/>
        <dbReference type="ChEBI" id="CHEBI:15377"/>
        <dbReference type="ChEBI" id="CHEBI:15378"/>
        <dbReference type="ChEBI" id="CHEBI:30616"/>
        <dbReference type="ChEBI" id="CHEBI:43474"/>
        <dbReference type="ChEBI" id="CHEBI:456216"/>
        <dbReference type="EC" id="3.6.4.13"/>
    </reaction>
</comment>
<evidence type="ECO:0000256" key="2">
    <source>
        <dbReference type="ARBA" id="ARBA00004407"/>
    </source>
</evidence>
<evidence type="ECO:0000256" key="8">
    <source>
        <dbReference type="ARBA" id="ARBA00022695"/>
    </source>
</evidence>
<keyword evidence="42" id="KW-1185">Reference proteome</keyword>
<evidence type="ECO:0000256" key="11">
    <source>
        <dbReference type="ARBA" id="ARBA00022758"/>
    </source>
</evidence>
<evidence type="ECO:0000259" key="38">
    <source>
        <dbReference type="PROSITE" id="PS51947"/>
    </source>
</evidence>
<evidence type="ECO:0000259" key="32">
    <source>
        <dbReference type="PROSITE" id="PS50507"/>
    </source>
</evidence>
<feature type="transmembrane region" description="Helical" evidence="31">
    <location>
        <begin position="1762"/>
        <end position="1784"/>
    </location>
</feature>
<dbReference type="InterPro" id="IPR043609">
    <property type="entry name" value="NendoU_nidovirus"/>
</dbReference>
<name>A0A0B6C113_9NIDO</name>
<dbReference type="SUPFAM" id="SSF142877">
    <property type="entry name" value="EndoU-like"/>
    <property type="match status" value="1"/>
</dbReference>
<dbReference type="InterPro" id="IPR008743">
    <property type="entry name" value="Arterivirus_Nsp2_C33"/>
</dbReference>
<evidence type="ECO:0000256" key="14">
    <source>
        <dbReference type="ARBA" id="ARBA00022806"/>
    </source>
</evidence>
<keyword evidence="13 29" id="KW-0378">Hydrolase</keyword>
<feature type="transmembrane region" description="Helical" evidence="31">
    <location>
        <begin position="1216"/>
        <end position="1236"/>
    </location>
</feature>
<dbReference type="KEGG" id="vg:23632002"/>
<gene>
    <name evidence="41" type="primary">ORF1ab</name>
</gene>
<dbReference type="GO" id="GO:0044220">
    <property type="term" value="C:host cell perinuclear region of cytoplasm"/>
    <property type="evidence" value="ECO:0007669"/>
    <property type="project" value="UniProtKB-SubCell"/>
</dbReference>
<keyword evidence="4" id="KW-0696">RNA-directed RNA polymerase</keyword>
<evidence type="ECO:0000256" key="17">
    <source>
        <dbReference type="ARBA" id="ARBA00022840"/>
    </source>
</evidence>
<feature type="active site" evidence="29">
    <location>
        <position position="3352"/>
    </location>
</feature>
<evidence type="ECO:0000256" key="29">
    <source>
        <dbReference type="PROSITE-ProRule" id="PRU01303"/>
    </source>
</evidence>
<keyword evidence="29" id="KW-0255">Endonuclease</keyword>
<feature type="transmembrane region" description="Helical" evidence="31">
    <location>
        <begin position="977"/>
        <end position="996"/>
    </location>
</feature>
<keyword evidence="18" id="KW-1043">Host membrane</keyword>
<reference evidence="41 42" key="2">
    <citation type="submission" date="2015-02" db="EMBL/GenBank/DDBJ databases">
        <title>Virome of African Animals.</title>
        <authorList>
            <person name="Ng T.F.F."/>
            <person name="LeBreton M."/>
            <person name="Schneider B.S."/>
            <person name="Gillis A."/>
            <person name="Tamoufe U."/>
            <person name="Diffo L.D.D."/>
            <person name="Takuo J.M."/>
            <person name="Kondov N.O."/>
            <person name="Coffey L."/>
            <person name="Wolfe N.D."/>
            <person name="Delwart E."/>
        </authorList>
    </citation>
    <scope>NUCLEOTIDE SEQUENCE [LARGE SCALE GENOMIC DNA]</scope>
    <source>
        <strain evidence="41">PREDICT-06530</strain>
    </source>
</reference>
<dbReference type="Gene3D" id="3.40.50.300">
    <property type="entry name" value="P-loop containing nucleotide triphosphate hydrolases"/>
    <property type="match status" value="1"/>
</dbReference>
<keyword evidence="14" id="KW-0347">Helicase</keyword>
<dbReference type="InterPro" id="IPR044320">
    <property type="entry name" value="NSP11_Av_N"/>
</dbReference>
<dbReference type="CDD" id="cd22528">
    <property type="entry name" value="av_Nsp3_ER-remodelling"/>
    <property type="match status" value="1"/>
</dbReference>
<dbReference type="Pfam" id="PF19215">
    <property type="entry name" value="CoV_NSP15_C"/>
    <property type="match status" value="1"/>
</dbReference>
<dbReference type="Pfam" id="PF00680">
    <property type="entry name" value="RdRP_1"/>
    <property type="match status" value="1"/>
</dbReference>
<keyword evidence="7 31" id="KW-0812">Transmembrane</keyword>
<evidence type="ECO:0000256" key="25">
    <source>
        <dbReference type="ARBA" id="ARBA00029611"/>
    </source>
</evidence>
<evidence type="ECO:0000256" key="7">
    <source>
        <dbReference type="ARBA" id="ARBA00022692"/>
    </source>
</evidence>
<feature type="domain" description="NiRAN" evidence="38">
    <location>
        <begin position="2073"/>
        <end position="2236"/>
    </location>
</feature>
<keyword evidence="10" id="KW-0547">Nucleotide-binding</keyword>
<dbReference type="InterPro" id="IPR027355">
    <property type="entry name" value="NSP10_Av_ZBD"/>
</dbReference>
<evidence type="ECO:0000256" key="24">
    <source>
        <dbReference type="ARBA" id="ARBA00024600"/>
    </source>
</evidence>
<dbReference type="PROSITE" id="PS51538">
    <property type="entry name" value="AV_CP"/>
    <property type="match status" value="1"/>
</dbReference>
<keyword evidence="23" id="KW-0456">Lyase</keyword>
<evidence type="ECO:0000259" key="37">
    <source>
        <dbReference type="PROSITE" id="PS51657"/>
    </source>
</evidence>
<dbReference type="Pfam" id="PF01443">
    <property type="entry name" value="Viral_helicase1"/>
    <property type="match status" value="1"/>
</dbReference>
<dbReference type="EMBL" id="KP126831">
    <property type="protein sequence ID" value="AJI43737.1"/>
    <property type="molecule type" value="Genomic_RNA"/>
</dbReference>
<dbReference type="PROSITE" id="PS51540">
    <property type="entry name" value="AV_PCP_BETA"/>
    <property type="match status" value="1"/>
</dbReference>
<dbReference type="GO" id="GO:0016829">
    <property type="term" value="F:lyase activity"/>
    <property type="evidence" value="ECO:0007669"/>
    <property type="project" value="UniProtKB-KW"/>
</dbReference>
<feature type="transmembrane region" description="Helical" evidence="31">
    <location>
        <begin position="1664"/>
        <end position="1680"/>
    </location>
</feature>
<evidence type="ECO:0000256" key="19">
    <source>
        <dbReference type="ARBA" id="ARBA00022953"/>
    </source>
</evidence>
<dbReference type="GO" id="GO:0003678">
    <property type="term" value="F:DNA helicase activity"/>
    <property type="evidence" value="ECO:0007669"/>
    <property type="project" value="UniProtKB-EC"/>
</dbReference>
<evidence type="ECO:0000256" key="12">
    <source>
        <dbReference type="ARBA" id="ARBA00022771"/>
    </source>
</evidence>
<dbReference type="PROSITE" id="PS50507">
    <property type="entry name" value="RDRP_SSRNA_POS"/>
    <property type="match status" value="1"/>
</dbReference>
<dbReference type="InterPro" id="IPR044863">
    <property type="entry name" value="NIRAN"/>
</dbReference>
<evidence type="ECO:0000313" key="42">
    <source>
        <dbReference type="Proteomes" id="UP000171565"/>
    </source>
</evidence>
<dbReference type="GO" id="GO:0006508">
    <property type="term" value="P:proteolysis"/>
    <property type="evidence" value="ECO:0007669"/>
    <property type="project" value="UniProtKB-KW"/>
</dbReference>
<sequence length="3587" mass="388760">MPLTMKCECPRTNLVLVVSGKVCCINCGLVRSPAPTPAGIRAKFGPLSQYVDPTRASVYENLSVGSCSLEVLAVLMTECGMTNKPLETAVSIMAVARQGGISRENFNRLPGSELFGFVSCTGPVWGAKAYISPLHASRDFFEGATHAMIKPLDYRGLGRVLREFPFETPPCGEVYQYGTNTITETSTHVSWVQGVTPGTQMCPLDKLEFAEAVVRSFPAGFVANKKWLGTKRGSLRVETVDPYCLSFDHGTCWTQIFPDPENELKVACTFGYQLGIGVQGKYISRRLQIAGCKLVYDSAGPFVAYTFHKGSWLGHIQHASEPLPEECCVTARFSVIPYNQYSPLPLCKLSGRVWYGGSAGSSLRYESPRISYIDATVPGFCWLQLLPPQSRADEAARAIMACQVDGNGVSGSYLSYRLLQHHLQVEACDHGEYFIYRHRHDVMVRHISPVPLADTGMIFMGRVTVRPLNRTAPSFSLGFGTRYGKRKRGGGLKQTADASALSGDWGKAVDEQEKQAENLGSPAPPTAASPPKAPPRASKKKVTVSFGAPSDAASAPVPQTSVRDALVRTTKERGVPTISHGKAQLPASTFIPPPDGACGVHCLAAIQHHIANGVWPTQQPVVDWAYEQWLDSDSLGDMIVATGTPAAIAPCDHARYVIALVDSHWIVRFYPDRELFRASACQRGFCISAVGPVGGVTVKQPKSVAVGLYSLLGRFQSGEEFGRVLVALSGGKWRGVAASISDSELLRIVDSAAATPAKVPASYVTTLPVKDEKDMAQNAIPTTQHKDTAPSVAEVKVPDAAPSVETQPPQTPATASNAAAPLAAENTNNNAAPGTGPPPKRKLTWRERGNNYLARLHNVIADPAGRVFHLYPQLLALLAPRQNRYPLSRLVCAYSLFALALVCLSFGSWFCFLFGAAALGCIWSSRHARALFGILVVCFVLRLFADESSSLCEHPDDRCHEYLDSVRGRLSASFRTFITPGLLTVFLAFFRGLYPITSALFVLHYFLLLLDLVFILALLFVRRICLRCWGRCIRTAPEEVPLLTIPSSRVTRAFLLDIANTFSSPQVDVIRMATGYAGCYDGCVCPTGTSANIAVGKVDVKKVTHKTSCSVPTCPTEAVKALHVLASRGTIAPLNNNKVKKVDALPCRNPLFPFDIKNKVITCVDSDTYSLLSELGCDLSHLIIGTGDFFQEMGVPRPDYFTVLRLKAARIMGGGVAVRTVAAAAYIVVCVMLGSYLQLPTTCGISTRDPFCMSSFGVPVVASQGVCRGGYCASPLGISRNTPDLLSLAPAVAPYIAILLLICFLLWQYVPTVVEAIAVLIAAAMPSTPLVDAIRVILFFLALPRLSTKVIGFYLASTVLISPAAACISAIGMACAWIVGAFTGTVGLVTPFDIHRLSRSSRDAVAIANAPANTFLGAVRKAALTGKPTYFLADNTGIVLEGLLRHSKPADSSVSVFGVACGSGGLFSDKGKTVVVTATHVCGQQPAIVKTGGEERSVTFQTIGDFAHAEIDLPGSFPAFKIAPPTYMGRAYWYCNNGVETGFVTPHGCVVFSGPGDSGSPIVTPDGQLIGVHTGSDSNGCGAYTRPDGTLVSGGIQLSVAAPHYDGDLVDVPSRLPKNVVADAQKIPATLARLLSQSVLLEGALGTIQLLVVAAVMWKYFVDPTMIPFAVLFFLLNEMLPRCVMRGVYNLALFCLAAFTPLASRILLIRLLTAALNRNLTALLIHTGFAAVAVLNDYLILGNLQLALRTCSFYVSGVNHDPMIVFAIGVCVVLTCILLELFGYPTLSNLISGSGTFDPAFFARYVHEGIRTGVSTGLVSESLSASLACNLSEEDLRFLDSLVDAKAVVAAVNTQAALKDYILSQNAKRLRSALATVHANANANKALASLDKFLAGTDTLLAPGDPVVLLGCTNQELITAYAGNKEYIVTPVRSHKVAGTVCTLCKVQATVECGLISVARSSSGKTYQLVNGKPLADSPDFKPENDARFNRASEDEERKLRRSEKVGQVTINGHTFDKMWDKATGDTWYSFVNESATDSEIQARQQFDIKSAAAALNLDTTLSESDLQRLQTLITKLQGLTGSTALNLLTAAGCTSADRSGLAVSLDGAKIVEHHERTRAFNGIDFKFVQDAELERTTRLSITPQPVVATLSDGYLIARRHPASLLDVITKGFDAEYQPAIHGPGDTGIDGYLWDFEAPHAKDVVALSREIIAACAVRRGDAPSLGLPYDLHPVRGDPYREGSKLLNTRFGNFRTTTIADSSDPWLLTTAVTPAGAKVVSGDKVIATTLPPGSEIYVPTIPETVLDYLDGRPDCPTFYTKHGTEEALLSDLEKFNLSTQGFILPGVLHVVRNYLVKTIGYRPALYTPATVPSNDSHAGINGLSFSTKMLQALPEVNQLCERAAKEVWQSVTPVTLKKQYCSKRKTRTILGTNALISLALRAALSGVTKGFQLAGKGSPICLGKSKFNPMEVSVTGTCMETDLASCDRSTPAIIRWFTTNLLFELGCCKHMLPLYVVNCCHDLLVSQSTAVTKRGGLSSGDPVTSVANTIYSLCLYTQHMVLSAFREGHPLTLKYMSGSLTMEDLIAIQGFVVYSDDLVLLQEAADLPNFKYWNLHLDLALGFKTDPSKTVITTNPGFLGCNFVHGKWLAPQRDRVLAALAYHLNAKDAQTYYENAVAILNDASALSVFDPDWFTDLVIGLADCARKDGYTMPGPQHYRDFFSRVAGYTPEASVECSMCLSTAVTTSACGLMLCMFCAHRHSHPECVVKSPFCKHPVGSKSCQQCSIDVVPAQDAFSKLLADHPFSNVTFVNVTVVNGYTQADPGRYLFHKHQYTLKRDPKGCALNLPDGEYCMKKLPNTCSGIVLPKALKNAALSTFIVGPPGSGKTTTITKMLDDDCVVYCPTHMSLIAYSKSLPAARFTVPKDQDQAEYGTPASHGPRLQLLSLGYLPGKQHFVDEACYANPLDLLKVLTRTPITAIGDPAQLPPVGFDKVLFVFKMMRQKQLNTIYRFGPNLVESIQRYYTHPLKSAKDSPTEIIFQTKFQPRGLVLTPYHRDRVAGAITIDSAQGMTRSVVTVYLPSPNSISASRALVACTRATDRLYIYDPHGQLASFLDLKPFSLGEKPHAYVLGDRVVVRLNDKTLADPKDFPGLLCTARPRTPADKEMLEATPLKLDYLESGSLSPLPRVAHNLGFYYSPDIPQFLPIPEELAVHWPVVTNKNNPDWPDRLVVSATQLSPLSQRATCAGYYVGKSLFLGVPRVVSYWMTQFLGGKAVPIESSLFSTGRIDLDIRSYLDEEERDFAIAHPHAFIGDTKGTTVGGCHHITSRYLPKVIPSDSVVKVGVSAPGKAHKACCTLTDVYLPYLREFDSPPTQSKVYKVRIDNKECRLMVWRDQTMYFQESNNPLALVEAATRHGFLSGTGTFYLEKSLTPAVANRQFTSDAEIATDLGVTPWDSNSKFLVSTSSPYDVSDNWLLINSQSYAVETLLGKSVTNVYFYKQLGTPYRSERALPEHVQVVLANVPRFKLHTRAKNFHFSPPSCGCKVAVVDTFGEHVCDCRLTYLGEFLNRCCKLIQANPDLGCSSQSC</sequence>
<dbReference type="Gene3D" id="3.90.70.70">
    <property type="entry name" value="Arterivirus papain-like cysteine protease beta domain"/>
    <property type="match status" value="2"/>
</dbReference>
<evidence type="ECO:0000256" key="16">
    <source>
        <dbReference type="ARBA" id="ARBA00022833"/>
    </source>
</evidence>
<evidence type="ECO:0000313" key="41">
    <source>
        <dbReference type="EMBL" id="AJI43737.1"/>
    </source>
</evidence>
<evidence type="ECO:0000256" key="9">
    <source>
        <dbReference type="ARBA" id="ARBA00022723"/>
    </source>
</evidence>
<dbReference type="InterPro" id="IPR007094">
    <property type="entry name" value="RNA-dir_pol_PSvirus"/>
</dbReference>
<dbReference type="PROSITE" id="PS51958">
    <property type="entry name" value="NENDOU"/>
    <property type="match status" value="1"/>
</dbReference>
<proteinExistence type="predicted"/>
<dbReference type="SUPFAM" id="SSF50494">
    <property type="entry name" value="Trypsin-like serine proteases"/>
    <property type="match status" value="1"/>
</dbReference>
<dbReference type="InterPro" id="IPR038451">
    <property type="entry name" value="Arteri_nsp7a_sf"/>
</dbReference>
<evidence type="ECO:0000259" key="36">
    <source>
        <dbReference type="PROSITE" id="PS51652"/>
    </source>
</evidence>
<feature type="domain" description="Peptidase C32" evidence="35">
    <location>
        <begin position="245"/>
        <end position="356"/>
    </location>
</feature>
<dbReference type="InterPro" id="IPR027417">
    <property type="entry name" value="P-loop_NTPase"/>
</dbReference>
<dbReference type="CDD" id="cd18786">
    <property type="entry name" value="SF1_C"/>
    <property type="match status" value="1"/>
</dbReference>
<evidence type="ECO:0000259" key="35">
    <source>
        <dbReference type="PROSITE" id="PS51540"/>
    </source>
</evidence>
<dbReference type="GeneID" id="23632002"/>
<dbReference type="PROSITE" id="PS51947">
    <property type="entry name" value="NIRAN"/>
    <property type="match status" value="1"/>
</dbReference>
<feature type="region of interest" description="Disordered" evidence="30">
    <location>
        <begin position="486"/>
        <end position="562"/>
    </location>
</feature>
<dbReference type="GO" id="GO:0003724">
    <property type="term" value="F:RNA helicase activity"/>
    <property type="evidence" value="ECO:0007669"/>
    <property type="project" value="UniProtKB-EC"/>
</dbReference>
<accession>A0A0B6C113</accession>
<dbReference type="PROSITE" id="PS51657">
    <property type="entry name" value="PSRV_HELICASE"/>
    <property type="match status" value="1"/>
</dbReference>
<evidence type="ECO:0000259" key="33">
    <source>
        <dbReference type="PROSITE" id="PS51493"/>
    </source>
</evidence>
<keyword evidence="21 31" id="KW-0472">Membrane</keyword>
<dbReference type="Gene3D" id="3.90.70.160">
    <property type="match status" value="1"/>
</dbReference>
<evidence type="ECO:0000259" key="40">
    <source>
        <dbReference type="PROSITE" id="PS51961"/>
    </source>
</evidence>
<keyword evidence="22" id="KW-1035">Host cytoplasm</keyword>
<dbReference type="Gene3D" id="3.30.1330.220">
    <property type="entry name" value="Arterivirus nonstructural protein 7 alpha"/>
    <property type="match status" value="1"/>
</dbReference>
<feature type="transmembrane region" description="Helical" evidence="31">
    <location>
        <begin position="1720"/>
        <end position="1741"/>
    </location>
</feature>
<feature type="compositionally biased region" description="Basic and acidic residues" evidence="30">
    <location>
        <begin position="507"/>
        <end position="516"/>
    </location>
</feature>
<keyword evidence="5" id="KW-0645">Protease</keyword>
<feature type="transmembrane region" description="Helical" evidence="31">
    <location>
        <begin position="1002"/>
        <end position="1021"/>
    </location>
</feature>
<reference evidence="41 42" key="1">
    <citation type="submission" date="2014-11" db="EMBL/GenBank/DDBJ databases">
        <authorList>
            <consortium name="USAID EPT PREDICT program"/>
            <person name="Ng T.F.F."/>
            <person name="LeBreton M."/>
            <person name="Schneider B.S."/>
            <person name="Gillis A."/>
            <person name="Tamoufe U."/>
            <person name="Diffo L.D.D."/>
            <person name="Takuo J.M."/>
            <person name="Kondov N.O."/>
            <person name="Coffey L."/>
            <person name="Wolfe N.D."/>
            <person name="Delwart E."/>
        </authorList>
    </citation>
    <scope>NUCLEOTIDE SEQUENCE [LARGE SCALE GENOMIC DNA]</scope>
    <source>
        <strain evidence="41">PREDICT-06530</strain>
    </source>
</reference>
<evidence type="ECO:0000259" key="34">
    <source>
        <dbReference type="PROSITE" id="PS51538"/>
    </source>
</evidence>
<dbReference type="InterPro" id="IPR023338">
    <property type="entry name" value="Arterivirus_NSP4_peptidase"/>
</dbReference>
<evidence type="ECO:0000256" key="23">
    <source>
        <dbReference type="ARBA" id="ARBA00023239"/>
    </source>
</evidence>
<dbReference type="Gene3D" id="2.40.10.10">
    <property type="entry name" value="Trypsin-like serine proteases"/>
    <property type="match status" value="2"/>
</dbReference>
<dbReference type="Pfam" id="PF05412">
    <property type="entry name" value="Peptidase_C33"/>
    <property type="match status" value="1"/>
</dbReference>
<dbReference type="PROSITE" id="PS51961">
    <property type="entry name" value="AV_NSP11N_COV_NSP15M"/>
    <property type="match status" value="1"/>
</dbReference>